<evidence type="ECO:0000313" key="3">
    <source>
        <dbReference type="Proteomes" id="UP000239589"/>
    </source>
</evidence>
<dbReference type="EMBL" id="PGEM01000083">
    <property type="protein sequence ID" value="PPJ63018.1"/>
    <property type="molecule type" value="Genomic_DNA"/>
</dbReference>
<keyword evidence="1" id="KW-0472">Membrane</keyword>
<reference evidence="2 3" key="1">
    <citation type="submission" date="2018-02" db="EMBL/GenBank/DDBJ databases">
        <title>Discovery of a pederin family compound in a non-symbiotic bloom-forming cyanobacterium.</title>
        <authorList>
            <person name="Kust A."/>
            <person name="Mares J."/>
            <person name="Jokela J."/>
            <person name="Urajova P."/>
            <person name="Hajek J."/>
            <person name="Saurav K."/>
            <person name="Voracova K."/>
            <person name="Fewer D.P."/>
            <person name="Haapaniemi E."/>
            <person name="Permi P."/>
            <person name="Rehakova K."/>
            <person name="Sivonen K."/>
            <person name="Hrouzek P."/>
        </authorList>
    </citation>
    <scope>NUCLEOTIDE SEQUENCE [LARGE SCALE GENOMIC DNA]</scope>
    <source>
        <strain evidence="2 3">CHARLIE-1</strain>
    </source>
</reference>
<keyword evidence="3" id="KW-1185">Reference proteome</keyword>
<dbReference type="Proteomes" id="UP000239589">
    <property type="component" value="Unassembled WGS sequence"/>
</dbReference>
<protein>
    <submittedName>
        <fullName evidence="2">Uncharacterized protein</fullName>
    </submittedName>
</protein>
<proteinExistence type="predicted"/>
<organism evidence="2 3">
    <name type="scientific">Cuspidothrix issatschenkoi CHARLIE-1</name>
    <dbReference type="NCBI Taxonomy" id="2052836"/>
    <lineage>
        <taxon>Bacteria</taxon>
        <taxon>Bacillati</taxon>
        <taxon>Cyanobacteriota</taxon>
        <taxon>Cyanophyceae</taxon>
        <taxon>Nostocales</taxon>
        <taxon>Aphanizomenonaceae</taxon>
        <taxon>Cuspidothrix</taxon>
    </lineage>
</organism>
<dbReference type="OrthoDB" id="484274at2"/>
<accession>A0A2S6CTB6</accession>
<comment type="caution">
    <text evidence="2">The sequence shown here is derived from an EMBL/GenBank/DDBJ whole genome shotgun (WGS) entry which is preliminary data.</text>
</comment>
<sequence length="200" mass="23135">MSQPVKKSNDITQEATEKAREEKLINELLLLVKTLIYEEESTIKLIIECLYDMGSTNLVNQKVQLTTFNRSLKFITKLSKPVFKIVAWHWFKNNCPTLITGWLHSKVEFPRVEPQKIEAVLESENKDIDSSLKLLEGNQIDEVKHLHFQVKLLTGILLAVLTMFSGSFIWVNYSLQQSHLQTVEKLRNQVKTLESSLNQH</sequence>
<feature type="transmembrane region" description="Helical" evidence="1">
    <location>
        <begin position="152"/>
        <end position="171"/>
    </location>
</feature>
<evidence type="ECO:0000313" key="2">
    <source>
        <dbReference type="EMBL" id="PPJ63018.1"/>
    </source>
</evidence>
<evidence type="ECO:0000256" key="1">
    <source>
        <dbReference type="SAM" id="Phobius"/>
    </source>
</evidence>
<gene>
    <name evidence="2" type="ORF">CUN59_12370</name>
</gene>
<keyword evidence="1" id="KW-0812">Transmembrane</keyword>
<keyword evidence="1" id="KW-1133">Transmembrane helix</keyword>
<dbReference type="RefSeq" id="WP_104388132.1">
    <property type="nucleotide sequence ID" value="NZ_PGEM01000083.1"/>
</dbReference>
<name>A0A2S6CTB6_9CYAN</name>
<dbReference type="AlphaFoldDB" id="A0A2S6CTB6"/>